<evidence type="ECO:0000313" key="2">
    <source>
        <dbReference type="Proteomes" id="UP001054252"/>
    </source>
</evidence>
<dbReference type="EMBL" id="BPVZ01000401">
    <property type="protein sequence ID" value="GKV50855.1"/>
    <property type="molecule type" value="Genomic_DNA"/>
</dbReference>
<protein>
    <submittedName>
        <fullName evidence="1">Uncharacterized protein</fullName>
    </submittedName>
</protein>
<gene>
    <name evidence="1" type="ORF">SLEP1_g57538</name>
</gene>
<sequence>MNSTGATINLRNQLHNVRTLLLGCMFLYLHGNSTRTGSHAKYLLQSALIRLSSIYNWQVNNNIESECRIIQIK</sequence>
<organism evidence="1 2">
    <name type="scientific">Rubroshorea leprosula</name>
    <dbReference type="NCBI Taxonomy" id="152421"/>
    <lineage>
        <taxon>Eukaryota</taxon>
        <taxon>Viridiplantae</taxon>
        <taxon>Streptophyta</taxon>
        <taxon>Embryophyta</taxon>
        <taxon>Tracheophyta</taxon>
        <taxon>Spermatophyta</taxon>
        <taxon>Magnoliopsida</taxon>
        <taxon>eudicotyledons</taxon>
        <taxon>Gunneridae</taxon>
        <taxon>Pentapetalae</taxon>
        <taxon>rosids</taxon>
        <taxon>malvids</taxon>
        <taxon>Malvales</taxon>
        <taxon>Dipterocarpaceae</taxon>
        <taxon>Rubroshorea</taxon>
    </lineage>
</organism>
<accession>A0AAV5MLZ8</accession>
<proteinExistence type="predicted"/>
<evidence type="ECO:0000313" key="1">
    <source>
        <dbReference type="EMBL" id="GKV50855.1"/>
    </source>
</evidence>
<dbReference type="AlphaFoldDB" id="A0AAV5MLZ8"/>
<reference evidence="1 2" key="1">
    <citation type="journal article" date="2021" name="Commun. Biol.">
        <title>The genome of Shorea leprosula (Dipterocarpaceae) highlights the ecological relevance of drought in aseasonal tropical rainforests.</title>
        <authorList>
            <person name="Ng K.K.S."/>
            <person name="Kobayashi M.J."/>
            <person name="Fawcett J.A."/>
            <person name="Hatakeyama M."/>
            <person name="Paape T."/>
            <person name="Ng C.H."/>
            <person name="Ang C.C."/>
            <person name="Tnah L.H."/>
            <person name="Lee C.T."/>
            <person name="Nishiyama T."/>
            <person name="Sese J."/>
            <person name="O'Brien M.J."/>
            <person name="Copetti D."/>
            <person name="Mohd Noor M.I."/>
            <person name="Ong R.C."/>
            <person name="Putra M."/>
            <person name="Sireger I.Z."/>
            <person name="Indrioko S."/>
            <person name="Kosugi Y."/>
            <person name="Izuno A."/>
            <person name="Isagi Y."/>
            <person name="Lee S.L."/>
            <person name="Shimizu K.K."/>
        </authorList>
    </citation>
    <scope>NUCLEOTIDE SEQUENCE [LARGE SCALE GENOMIC DNA]</scope>
    <source>
        <strain evidence="1">214</strain>
    </source>
</reference>
<comment type="caution">
    <text evidence="1">The sequence shown here is derived from an EMBL/GenBank/DDBJ whole genome shotgun (WGS) entry which is preliminary data.</text>
</comment>
<name>A0AAV5MLZ8_9ROSI</name>
<dbReference type="Proteomes" id="UP001054252">
    <property type="component" value="Unassembled WGS sequence"/>
</dbReference>
<keyword evidence="2" id="KW-1185">Reference proteome</keyword>